<proteinExistence type="predicted"/>
<protein>
    <submittedName>
        <fullName evidence="2">Uncharacterized protein</fullName>
    </submittedName>
</protein>
<evidence type="ECO:0000256" key="1">
    <source>
        <dbReference type="SAM" id="Phobius"/>
    </source>
</evidence>
<organism evidence="2">
    <name type="scientific">Podoviridae sp. ct8Lf7</name>
    <dbReference type="NCBI Taxonomy" id="2827723"/>
    <lineage>
        <taxon>Viruses</taxon>
        <taxon>Duplodnaviria</taxon>
        <taxon>Heunggongvirae</taxon>
        <taxon>Uroviricota</taxon>
        <taxon>Caudoviricetes</taxon>
    </lineage>
</organism>
<keyword evidence="1" id="KW-1133">Transmembrane helix</keyword>
<sequence length="38" mass="4524">MLGQRLFQFIFLGENQLLVLEVPYLVYYLMITISCLLQ</sequence>
<reference evidence="2" key="1">
    <citation type="journal article" date="2021" name="Proc. Natl. Acad. Sci. U.S.A.">
        <title>A Catalog of Tens of Thousands of Viruses from Human Metagenomes Reveals Hidden Associations with Chronic Diseases.</title>
        <authorList>
            <person name="Tisza M.J."/>
            <person name="Buck C.B."/>
        </authorList>
    </citation>
    <scope>NUCLEOTIDE SEQUENCE</scope>
    <source>
        <strain evidence="2">Ct8Lf7</strain>
    </source>
</reference>
<keyword evidence="1" id="KW-0812">Transmembrane</keyword>
<dbReference type="PROSITE" id="PS51257">
    <property type="entry name" value="PROKAR_LIPOPROTEIN"/>
    <property type="match status" value="1"/>
</dbReference>
<accession>A0A8S5S0I4</accession>
<dbReference type="EMBL" id="BK032511">
    <property type="protein sequence ID" value="DAF44424.1"/>
    <property type="molecule type" value="Genomic_DNA"/>
</dbReference>
<evidence type="ECO:0000313" key="2">
    <source>
        <dbReference type="EMBL" id="DAF44424.1"/>
    </source>
</evidence>
<feature type="transmembrane region" description="Helical" evidence="1">
    <location>
        <begin position="17"/>
        <end position="37"/>
    </location>
</feature>
<keyword evidence="1" id="KW-0472">Membrane</keyword>
<name>A0A8S5S0I4_9CAUD</name>